<organism evidence="2 3">
    <name type="scientific">Massilia cavernae</name>
    <dbReference type="NCBI Taxonomy" id="2320864"/>
    <lineage>
        <taxon>Bacteria</taxon>
        <taxon>Pseudomonadati</taxon>
        <taxon>Pseudomonadota</taxon>
        <taxon>Betaproteobacteria</taxon>
        <taxon>Burkholderiales</taxon>
        <taxon>Oxalobacteraceae</taxon>
        <taxon>Telluria group</taxon>
        <taxon>Massilia</taxon>
    </lineage>
</organism>
<dbReference type="AlphaFoldDB" id="A0A418XGN7"/>
<sequence>MRLIVGGTFWMGGDDAYAEEAPQRRMTVDSFFIDETPVTNRQFARFIEETGHVTTAEIAPDSRDYPDADPAMLQAGSSLFVSPPGPVPLSDPFQWWTFSFGTNWRHPHGPDSDLRGLEDHPVVHVAHSDAVAFALWAGKQLPTEAQWEFAARGGLDRAAFAWGDEFEPGGVPQAKYWQGRFPWQNRAKSGWSRTAPVRSFPPNGFGLYDMIGNVWEWTDDWYVDRSAKKTGACCISPGQHSNNAADNRDNQIPGVFFGRKVLKGGSHLCASNYCQRYRPAARYAQDVDSPTSHIGFRCVVPACA</sequence>
<dbReference type="GO" id="GO:0120147">
    <property type="term" value="F:formylglycine-generating oxidase activity"/>
    <property type="evidence" value="ECO:0007669"/>
    <property type="project" value="TreeGrafter"/>
</dbReference>
<protein>
    <submittedName>
        <fullName evidence="2">Formylglycine-generating enzyme family protein</fullName>
    </submittedName>
</protein>
<feature type="domain" description="Sulfatase-modifying factor enzyme-like" evidence="1">
    <location>
        <begin position="3"/>
        <end position="299"/>
    </location>
</feature>
<gene>
    <name evidence="2" type="ORF">D3872_18845</name>
</gene>
<evidence type="ECO:0000313" key="3">
    <source>
        <dbReference type="Proteomes" id="UP000284006"/>
    </source>
</evidence>
<dbReference type="Pfam" id="PF03781">
    <property type="entry name" value="FGE-sulfatase"/>
    <property type="match status" value="1"/>
</dbReference>
<comment type="caution">
    <text evidence="2">The sequence shown here is derived from an EMBL/GenBank/DDBJ whole genome shotgun (WGS) entry which is preliminary data.</text>
</comment>
<dbReference type="SUPFAM" id="SSF56436">
    <property type="entry name" value="C-type lectin-like"/>
    <property type="match status" value="1"/>
</dbReference>
<accession>A0A418XGN7</accession>
<dbReference type="EMBL" id="QYUP01000145">
    <property type="protein sequence ID" value="RJG11634.1"/>
    <property type="molecule type" value="Genomic_DNA"/>
</dbReference>
<dbReference type="Gene3D" id="3.90.1580.10">
    <property type="entry name" value="paralog of FGE (formylglycine-generating enzyme)"/>
    <property type="match status" value="1"/>
</dbReference>
<dbReference type="PANTHER" id="PTHR23150:SF19">
    <property type="entry name" value="FORMYLGLYCINE-GENERATING ENZYME"/>
    <property type="match status" value="1"/>
</dbReference>
<dbReference type="PANTHER" id="PTHR23150">
    <property type="entry name" value="SULFATASE MODIFYING FACTOR 1, 2"/>
    <property type="match status" value="1"/>
</dbReference>
<name>A0A418XGN7_9BURK</name>
<keyword evidence="3" id="KW-1185">Reference proteome</keyword>
<dbReference type="Proteomes" id="UP000284006">
    <property type="component" value="Unassembled WGS sequence"/>
</dbReference>
<reference evidence="2 3" key="1">
    <citation type="submission" date="2018-09" db="EMBL/GenBank/DDBJ databases">
        <authorList>
            <person name="Zhu H."/>
        </authorList>
    </citation>
    <scope>NUCLEOTIDE SEQUENCE [LARGE SCALE GENOMIC DNA]</scope>
    <source>
        <strain evidence="2 3">K1S02-61</strain>
    </source>
</reference>
<dbReference type="InterPro" id="IPR051043">
    <property type="entry name" value="Sulfatase_Mod_Factor_Kinase"/>
</dbReference>
<dbReference type="InterPro" id="IPR005532">
    <property type="entry name" value="SUMF_dom"/>
</dbReference>
<evidence type="ECO:0000313" key="2">
    <source>
        <dbReference type="EMBL" id="RJG11634.1"/>
    </source>
</evidence>
<evidence type="ECO:0000259" key="1">
    <source>
        <dbReference type="Pfam" id="PF03781"/>
    </source>
</evidence>
<dbReference type="InterPro" id="IPR042095">
    <property type="entry name" value="SUMF_sf"/>
</dbReference>
<dbReference type="OrthoDB" id="9768004at2"/>
<proteinExistence type="predicted"/>
<dbReference type="InterPro" id="IPR016187">
    <property type="entry name" value="CTDL_fold"/>
</dbReference>